<keyword evidence="2" id="KW-0285">Flavoprotein</keyword>
<gene>
    <name evidence="4" type="primary">AOD1_0</name>
    <name evidence="4" type="ORF">LSUE1_G002835</name>
</gene>
<dbReference type="PANTHER" id="PTHR11552:SF78">
    <property type="entry name" value="GLUCOSE-METHANOL-CHOLINE OXIDOREDUCTASE N-TERMINAL DOMAIN-CONTAINING PROTEIN"/>
    <property type="match status" value="1"/>
</dbReference>
<dbReference type="Pfam" id="PF05199">
    <property type="entry name" value="GMC_oxred_C"/>
    <property type="match status" value="1"/>
</dbReference>
<proteinExistence type="inferred from homology"/>
<comment type="cofactor">
    <cofactor evidence="2">
        <name>FAD</name>
        <dbReference type="ChEBI" id="CHEBI:57692"/>
    </cofactor>
</comment>
<evidence type="ECO:0000313" key="5">
    <source>
        <dbReference type="Proteomes" id="UP000469558"/>
    </source>
</evidence>
<evidence type="ECO:0000256" key="1">
    <source>
        <dbReference type="ARBA" id="ARBA00010790"/>
    </source>
</evidence>
<dbReference type="EMBL" id="QGMK01000293">
    <property type="protein sequence ID" value="TVY82639.1"/>
    <property type="molecule type" value="Genomic_DNA"/>
</dbReference>
<keyword evidence="2" id="KW-0274">FAD</keyword>
<evidence type="ECO:0000256" key="2">
    <source>
        <dbReference type="PIRSR" id="PIRSR000137-2"/>
    </source>
</evidence>
<dbReference type="Gene3D" id="3.50.50.60">
    <property type="entry name" value="FAD/NAD(P)-binding domain"/>
    <property type="match status" value="1"/>
</dbReference>
<dbReference type="PROSITE" id="PS00624">
    <property type="entry name" value="GMC_OXRED_2"/>
    <property type="match status" value="1"/>
</dbReference>
<accession>A0A8T9CA38</accession>
<reference evidence="4 5" key="1">
    <citation type="submission" date="2018-05" db="EMBL/GenBank/DDBJ databases">
        <title>Genome sequencing and assembly of the regulated plant pathogen Lachnellula willkommii and related sister species for the development of diagnostic species identification markers.</title>
        <authorList>
            <person name="Giroux E."/>
            <person name="Bilodeau G."/>
        </authorList>
    </citation>
    <scope>NUCLEOTIDE SEQUENCE [LARGE SCALE GENOMIC DNA]</scope>
    <source>
        <strain evidence="4 5">CBS 268.59</strain>
    </source>
</reference>
<organism evidence="4 5">
    <name type="scientific">Lachnellula suecica</name>
    <dbReference type="NCBI Taxonomy" id="602035"/>
    <lineage>
        <taxon>Eukaryota</taxon>
        <taxon>Fungi</taxon>
        <taxon>Dikarya</taxon>
        <taxon>Ascomycota</taxon>
        <taxon>Pezizomycotina</taxon>
        <taxon>Leotiomycetes</taxon>
        <taxon>Helotiales</taxon>
        <taxon>Lachnaceae</taxon>
        <taxon>Lachnellula</taxon>
    </lineage>
</organism>
<protein>
    <submittedName>
        <fullName evidence="4">Alcohol oxidase</fullName>
    </submittedName>
</protein>
<dbReference type="GO" id="GO:0050660">
    <property type="term" value="F:flavin adenine dinucleotide binding"/>
    <property type="evidence" value="ECO:0007669"/>
    <property type="project" value="InterPro"/>
</dbReference>
<keyword evidence="5" id="KW-1185">Reference proteome</keyword>
<feature type="binding site" evidence="2">
    <location>
        <begin position="530"/>
        <end position="531"/>
    </location>
    <ligand>
        <name>FAD</name>
        <dbReference type="ChEBI" id="CHEBI:57692"/>
    </ligand>
</feature>
<dbReference type="SUPFAM" id="SSF51905">
    <property type="entry name" value="FAD/NAD(P)-binding domain"/>
    <property type="match status" value="1"/>
</dbReference>
<dbReference type="Gene3D" id="3.30.560.10">
    <property type="entry name" value="Glucose Oxidase, domain 3"/>
    <property type="match status" value="1"/>
</dbReference>
<dbReference type="SUPFAM" id="SSF54373">
    <property type="entry name" value="FAD-linked reductases, C-terminal domain"/>
    <property type="match status" value="1"/>
</dbReference>
<sequence length="600" mass="65046">MGIYTQLPIHLEEVDVIIAGGGTAACIIASRLSDADPNLSVLIVEGGANNFGDPTIIHPLLFLSHLAPTSKTTLFYQGTPETQLGGRQLVVPSGGVLGGGSSINLMMYSRAQRSDWDAWRTAGWSADDMIPYLKKLETYCEPGLQTTHGSNGPTLVSGGPYRANRSENEFIQAAEEIGYPEIKDLQDLDSNNGVQRAMRYIDPDGRRQDTAHKYLHPRLQDGKHPNLNVLVESQILRVLFQGKRASGIEYQPNPAFQVGTTKRSIKAKKMVVISAGALGTPLILERSGVGDPEILSRASVPVVAEVPGVGKEYQDHHLLAYSYQSSLEPNETADAFTGGRLDVPEMIATKAAILGWNAQDVTAKLRPSDADVDALGTEFKAAWDRDFKNNTNKPLVLMSLLSGFPGDPTGLPVGQYLSVSVFSVYPYSRGHIHITSTNPSDPNDFQTGFFLDRVDIRKHVWAYKKQREIVRRMSSYRGELAVGHPPFAAASDAACITLDEPLVDVQDIKYTAEDDAVIRKWLIENVGTTWHSLGTCKMAPLAEGGVVDPNLNVYGVEGLKIADLSIPPGNVAANTANTAFAIGEKAADIFIKELCTPKPA</sequence>
<feature type="binding site" evidence="2">
    <location>
        <position position="96"/>
    </location>
    <ligand>
        <name>FAD</name>
        <dbReference type="ChEBI" id="CHEBI:57692"/>
    </ligand>
</feature>
<dbReference type="InterPro" id="IPR036188">
    <property type="entry name" value="FAD/NAD-bd_sf"/>
</dbReference>
<dbReference type="GO" id="GO:0016614">
    <property type="term" value="F:oxidoreductase activity, acting on CH-OH group of donors"/>
    <property type="evidence" value="ECO:0007669"/>
    <property type="project" value="InterPro"/>
</dbReference>
<dbReference type="Pfam" id="PF00732">
    <property type="entry name" value="GMC_oxred_N"/>
    <property type="match status" value="1"/>
</dbReference>
<dbReference type="AlphaFoldDB" id="A0A8T9CA38"/>
<dbReference type="OrthoDB" id="269227at2759"/>
<evidence type="ECO:0000259" key="3">
    <source>
        <dbReference type="PROSITE" id="PS00624"/>
    </source>
</evidence>
<name>A0A8T9CA38_9HELO</name>
<dbReference type="PIRSF" id="PIRSF000137">
    <property type="entry name" value="Alcohol_oxidase"/>
    <property type="match status" value="1"/>
</dbReference>
<dbReference type="InterPro" id="IPR012132">
    <property type="entry name" value="GMC_OxRdtase"/>
</dbReference>
<dbReference type="InterPro" id="IPR000172">
    <property type="entry name" value="GMC_OxRdtase_N"/>
</dbReference>
<dbReference type="PANTHER" id="PTHR11552">
    <property type="entry name" value="GLUCOSE-METHANOL-CHOLINE GMC OXIDOREDUCTASE"/>
    <property type="match status" value="1"/>
</dbReference>
<comment type="similarity">
    <text evidence="1">Belongs to the GMC oxidoreductase family.</text>
</comment>
<dbReference type="InterPro" id="IPR007867">
    <property type="entry name" value="GMC_OxRtase_C"/>
</dbReference>
<feature type="domain" description="Glucose-methanol-choline oxidoreductase N-terminal" evidence="3">
    <location>
        <begin position="276"/>
        <end position="290"/>
    </location>
</feature>
<dbReference type="Proteomes" id="UP000469558">
    <property type="component" value="Unassembled WGS sequence"/>
</dbReference>
<evidence type="ECO:0000313" key="4">
    <source>
        <dbReference type="EMBL" id="TVY82639.1"/>
    </source>
</evidence>
<comment type="caution">
    <text evidence="4">The sequence shown here is derived from an EMBL/GenBank/DDBJ whole genome shotgun (WGS) entry which is preliminary data.</text>
</comment>